<comment type="caution">
    <text evidence="2">The sequence shown here is derived from an EMBL/GenBank/DDBJ whole genome shotgun (WGS) entry which is preliminary data.</text>
</comment>
<reference evidence="2" key="1">
    <citation type="submission" date="2020-08" db="EMBL/GenBank/DDBJ databases">
        <title>Spodoptera exigua strain:BAW_Kor-Di-RS1 Genome sequencing and assembly.</title>
        <authorList>
            <person name="Kim J."/>
            <person name="Nam H.Y."/>
            <person name="Kwon M."/>
            <person name="Choi J.H."/>
            <person name="Cho S.R."/>
            <person name="Kim G.-H."/>
        </authorList>
    </citation>
    <scope>NUCLEOTIDE SEQUENCE</scope>
    <source>
        <strain evidence="2">BAW_Kor-Di-RS1</strain>
        <tissue evidence="2">Whole-body</tissue>
    </source>
</reference>
<dbReference type="AlphaFoldDB" id="A0A835LES0"/>
<keyword evidence="3" id="KW-1185">Reference proteome</keyword>
<dbReference type="Proteomes" id="UP000648187">
    <property type="component" value="Unassembled WGS sequence"/>
</dbReference>
<feature type="region of interest" description="Disordered" evidence="1">
    <location>
        <begin position="306"/>
        <end position="325"/>
    </location>
</feature>
<proteinExistence type="predicted"/>
<evidence type="ECO:0000256" key="1">
    <source>
        <dbReference type="SAM" id="MobiDB-lite"/>
    </source>
</evidence>
<dbReference type="EMBL" id="JACKWZ010000018">
    <property type="protein sequence ID" value="KAF9422251.1"/>
    <property type="molecule type" value="Genomic_DNA"/>
</dbReference>
<evidence type="ECO:0000313" key="2">
    <source>
        <dbReference type="EMBL" id="KAF9422251.1"/>
    </source>
</evidence>
<evidence type="ECO:0000313" key="3">
    <source>
        <dbReference type="Proteomes" id="UP000648187"/>
    </source>
</evidence>
<protein>
    <submittedName>
        <fullName evidence="2">Uncharacterized protein</fullName>
    </submittedName>
</protein>
<accession>A0A835LES0</accession>
<name>A0A835LES0_SPOEX</name>
<sequence>MENVVFEGHYGGGDRIRVGRILVGAPEDQLYSAYEYNVTRPGAVYRCEPGYRNYAAEGNVRTLDRCSPMQFDKNPKFNVSFRNHEQMTVPCPYCDVCRGAHARDSYRARAPDLYDIRQLLRKVTLNAVEMMVRQPLSCYMVQDLRSPEAAYNFSEITEFKSDNLRIPREYQGRCKMASNNFRARKLVHMVVNTDVCHDNSVRNTELSTSTLTIEIEPEDTKKSEDEIFTDRQDIASSQDVVNADFSLNLSSAALGDIRVSDYSFSKDESFGLLCNETLTHSLMGSPVADFGTEDEPTTSQGLQEIENQRSNESCPDVDNAPTTSNNQILVTDSVMQNEDNEAANRLVCDALKGTTKKGTPRIRKLYTESTNTRKEAKKQKKIEKFCVKPACTTSCKKNVERNFQSQTV</sequence>
<gene>
    <name evidence="2" type="ORF">HW555_002060</name>
</gene>
<organism evidence="2 3">
    <name type="scientific">Spodoptera exigua</name>
    <name type="common">Beet armyworm</name>
    <name type="synonym">Noctua fulgens</name>
    <dbReference type="NCBI Taxonomy" id="7107"/>
    <lineage>
        <taxon>Eukaryota</taxon>
        <taxon>Metazoa</taxon>
        <taxon>Ecdysozoa</taxon>
        <taxon>Arthropoda</taxon>
        <taxon>Hexapoda</taxon>
        <taxon>Insecta</taxon>
        <taxon>Pterygota</taxon>
        <taxon>Neoptera</taxon>
        <taxon>Endopterygota</taxon>
        <taxon>Lepidoptera</taxon>
        <taxon>Glossata</taxon>
        <taxon>Ditrysia</taxon>
        <taxon>Noctuoidea</taxon>
        <taxon>Noctuidae</taxon>
        <taxon>Amphipyrinae</taxon>
        <taxon>Spodoptera</taxon>
    </lineage>
</organism>